<sequence length="105" mass="12608">MFRRITIFQRRFGITSVNNNKICIQQERRSLVTSSEKYKKDKEDDKGPNDYLERMMDEEQKAQRTSERVNPDYWRDPGSLEKEDHEGHSKNPQENKQSKSSSRKR</sequence>
<protein>
    <submittedName>
        <fullName evidence="2">Uncharacterized protein</fullName>
    </submittedName>
</protein>
<evidence type="ECO:0000313" key="2">
    <source>
        <dbReference type="EMBL" id="KAG2220709.1"/>
    </source>
</evidence>
<dbReference type="OrthoDB" id="2248478at2759"/>
<accession>A0A8H7RZE7</accession>
<organism evidence="2 3">
    <name type="scientific">Circinella minor</name>
    <dbReference type="NCBI Taxonomy" id="1195481"/>
    <lineage>
        <taxon>Eukaryota</taxon>
        <taxon>Fungi</taxon>
        <taxon>Fungi incertae sedis</taxon>
        <taxon>Mucoromycota</taxon>
        <taxon>Mucoromycotina</taxon>
        <taxon>Mucoromycetes</taxon>
        <taxon>Mucorales</taxon>
        <taxon>Lichtheimiaceae</taxon>
        <taxon>Circinella</taxon>
    </lineage>
</organism>
<feature type="compositionally biased region" description="Basic and acidic residues" evidence="1">
    <location>
        <begin position="29"/>
        <end position="97"/>
    </location>
</feature>
<dbReference type="AlphaFoldDB" id="A0A8H7RZE7"/>
<feature type="region of interest" description="Disordered" evidence="1">
    <location>
        <begin position="29"/>
        <end position="105"/>
    </location>
</feature>
<comment type="caution">
    <text evidence="2">The sequence shown here is derived from an EMBL/GenBank/DDBJ whole genome shotgun (WGS) entry which is preliminary data.</text>
</comment>
<reference evidence="2 3" key="1">
    <citation type="submission" date="2020-12" db="EMBL/GenBank/DDBJ databases">
        <title>Metabolic potential, ecology and presence of endohyphal bacteria is reflected in genomic diversity of Mucoromycotina.</title>
        <authorList>
            <person name="Muszewska A."/>
            <person name="Okrasinska A."/>
            <person name="Steczkiewicz K."/>
            <person name="Drgas O."/>
            <person name="Orlowska M."/>
            <person name="Perlinska-Lenart U."/>
            <person name="Aleksandrzak-Piekarczyk T."/>
            <person name="Szatraj K."/>
            <person name="Zielenkiewicz U."/>
            <person name="Pilsyk S."/>
            <person name="Malc E."/>
            <person name="Mieczkowski P."/>
            <person name="Kruszewska J.S."/>
            <person name="Biernat P."/>
            <person name="Pawlowska J."/>
        </authorList>
    </citation>
    <scope>NUCLEOTIDE SEQUENCE [LARGE SCALE GENOMIC DNA]</scope>
    <source>
        <strain evidence="2 3">CBS 142.35</strain>
    </source>
</reference>
<dbReference type="Proteomes" id="UP000646827">
    <property type="component" value="Unassembled WGS sequence"/>
</dbReference>
<dbReference type="EMBL" id="JAEPRB010000132">
    <property type="protein sequence ID" value="KAG2220709.1"/>
    <property type="molecule type" value="Genomic_DNA"/>
</dbReference>
<name>A0A8H7RZE7_9FUNG</name>
<evidence type="ECO:0000256" key="1">
    <source>
        <dbReference type="SAM" id="MobiDB-lite"/>
    </source>
</evidence>
<gene>
    <name evidence="2" type="ORF">INT45_012573</name>
</gene>
<proteinExistence type="predicted"/>
<evidence type="ECO:0000313" key="3">
    <source>
        <dbReference type="Proteomes" id="UP000646827"/>
    </source>
</evidence>
<keyword evidence="3" id="KW-1185">Reference proteome</keyword>